<dbReference type="AlphaFoldDB" id="A0AAD5RT93"/>
<gene>
    <name evidence="2" type="ORF">MKZ38_004045</name>
</gene>
<name>A0AAD5RT93_9PEZI</name>
<protein>
    <submittedName>
        <fullName evidence="2">Uncharacterized protein</fullName>
    </submittedName>
</protein>
<keyword evidence="3" id="KW-1185">Reference proteome</keyword>
<accession>A0AAD5RT93</accession>
<feature type="region of interest" description="Disordered" evidence="1">
    <location>
        <begin position="103"/>
        <end position="125"/>
    </location>
</feature>
<evidence type="ECO:0000313" key="2">
    <source>
        <dbReference type="EMBL" id="KAJ2898277.1"/>
    </source>
</evidence>
<dbReference type="EMBL" id="JAKWBI020000238">
    <property type="protein sequence ID" value="KAJ2898277.1"/>
    <property type="molecule type" value="Genomic_DNA"/>
</dbReference>
<evidence type="ECO:0000256" key="1">
    <source>
        <dbReference type="SAM" id="MobiDB-lite"/>
    </source>
</evidence>
<proteinExistence type="predicted"/>
<evidence type="ECO:0000313" key="3">
    <source>
        <dbReference type="Proteomes" id="UP001201980"/>
    </source>
</evidence>
<sequence>MDNHDQQPTVQQSAIFASQECTQKQSSVEPWSGLIPPLGHFLLKFECWEREAREAADGDATAPNIQLSSPNLDDAGKSKHELGQTALKVSNHMDPDSMDSRVLEHEEHMEELPPPGYHTAPSPQAQEASAAHLFAGNIVRRLNLVTLNAPWPSFHLIVAGKASNPFVSAGDINDHEKCRLLSRADTGANNEVFVEESPESANLQLQHTTFRPRTIDQGSSQDASCLEASHLTSQKRRRIQSPSRFVESDNEKEVGFVYIKWEVFGTLEWISPPPPWQLTPSDMDGCIRRGATGSMASWEAPRFDPRGMTLRKKSLRVFVEGVGN</sequence>
<reference evidence="2" key="1">
    <citation type="submission" date="2022-07" db="EMBL/GenBank/DDBJ databases">
        <title>Draft genome sequence of Zalerion maritima ATCC 34329, a (micro)plastics degrading marine fungus.</title>
        <authorList>
            <person name="Paco A."/>
            <person name="Goncalves M.F.M."/>
            <person name="Rocha-Santos T.A.P."/>
            <person name="Alves A."/>
        </authorList>
    </citation>
    <scope>NUCLEOTIDE SEQUENCE</scope>
    <source>
        <strain evidence="2">ATCC 34329</strain>
    </source>
</reference>
<dbReference type="Proteomes" id="UP001201980">
    <property type="component" value="Unassembled WGS sequence"/>
</dbReference>
<comment type="caution">
    <text evidence="2">The sequence shown here is derived from an EMBL/GenBank/DDBJ whole genome shotgun (WGS) entry which is preliminary data.</text>
</comment>
<feature type="region of interest" description="Disordered" evidence="1">
    <location>
        <begin position="56"/>
        <end position="78"/>
    </location>
</feature>
<organism evidence="2 3">
    <name type="scientific">Zalerion maritima</name>
    <dbReference type="NCBI Taxonomy" id="339359"/>
    <lineage>
        <taxon>Eukaryota</taxon>
        <taxon>Fungi</taxon>
        <taxon>Dikarya</taxon>
        <taxon>Ascomycota</taxon>
        <taxon>Pezizomycotina</taxon>
        <taxon>Sordariomycetes</taxon>
        <taxon>Lulworthiomycetidae</taxon>
        <taxon>Lulworthiales</taxon>
        <taxon>Lulworthiaceae</taxon>
        <taxon>Zalerion</taxon>
    </lineage>
</organism>